<proteinExistence type="predicted"/>
<feature type="region of interest" description="Disordered" evidence="1">
    <location>
        <begin position="69"/>
        <end position="89"/>
    </location>
</feature>
<dbReference type="EMBL" id="BKCJ010001398">
    <property type="protein sequence ID" value="GEU41143.1"/>
    <property type="molecule type" value="Genomic_DNA"/>
</dbReference>
<reference evidence="2" key="1">
    <citation type="journal article" date="2019" name="Sci. Rep.">
        <title>Draft genome of Tanacetum cinerariifolium, the natural source of mosquito coil.</title>
        <authorList>
            <person name="Yamashiro T."/>
            <person name="Shiraishi A."/>
            <person name="Satake H."/>
            <person name="Nakayama K."/>
        </authorList>
    </citation>
    <scope>NUCLEOTIDE SEQUENCE</scope>
</reference>
<protein>
    <recommendedName>
        <fullName evidence="3">Integrase, catalytic region, zinc finger, CCHC-type, peptidase aspartic, catalytic</fullName>
    </recommendedName>
</protein>
<accession>A0A6L2JVT5</accession>
<feature type="compositionally biased region" description="Polar residues" evidence="1">
    <location>
        <begin position="69"/>
        <end position="85"/>
    </location>
</feature>
<evidence type="ECO:0008006" key="3">
    <source>
        <dbReference type="Google" id="ProtNLM"/>
    </source>
</evidence>
<feature type="region of interest" description="Disordered" evidence="1">
    <location>
        <begin position="151"/>
        <end position="186"/>
    </location>
</feature>
<organism evidence="2">
    <name type="scientific">Tanacetum cinerariifolium</name>
    <name type="common">Dalmatian daisy</name>
    <name type="synonym">Chrysanthemum cinerariifolium</name>
    <dbReference type="NCBI Taxonomy" id="118510"/>
    <lineage>
        <taxon>Eukaryota</taxon>
        <taxon>Viridiplantae</taxon>
        <taxon>Streptophyta</taxon>
        <taxon>Embryophyta</taxon>
        <taxon>Tracheophyta</taxon>
        <taxon>Spermatophyta</taxon>
        <taxon>Magnoliopsida</taxon>
        <taxon>eudicotyledons</taxon>
        <taxon>Gunneridae</taxon>
        <taxon>Pentapetalae</taxon>
        <taxon>asterids</taxon>
        <taxon>campanulids</taxon>
        <taxon>Asterales</taxon>
        <taxon>Asteraceae</taxon>
        <taxon>Asteroideae</taxon>
        <taxon>Anthemideae</taxon>
        <taxon>Anthemidinae</taxon>
        <taxon>Tanacetum</taxon>
    </lineage>
</organism>
<name>A0A6L2JVT5_TANCI</name>
<comment type="caution">
    <text evidence="2">The sequence shown here is derived from an EMBL/GenBank/DDBJ whole genome shotgun (WGS) entry which is preliminary data.</text>
</comment>
<gene>
    <name evidence="2" type="ORF">Tci_013121</name>
</gene>
<evidence type="ECO:0000313" key="2">
    <source>
        <dbReference type="EMBL" id="GEU41143.1"/>
    </source>
</evidence>
<evidence type="ECO:0000256" key="1">
    <source>
        <dbReference type="SAM" id="MobiDB-lite"/>
    </source>
</evidence>
<feature type="compositionally biased region" description="Polar residues" evidence="1">
    <location>
        <begin position="151"/>
        <end position="173"/>
    </location>
</feature>
<dbReference type="AlphaFoldDB" id="A0A6L2JVT5"/>
<sequence>MQTQTSSALHNAIMEASGKDRSPMLAPGNYVQGKSRIKRYIDTKQNHELIHFCLKNSPYQYKFLTTDANANPVTPGNKGTSQPQQPRGRKRFVTIVKKSQDLNNVSYHKLYDILKQHQNEVNEIRVERLARTANPFALVAQQQQLLYHSQTHPTHYTQSSSTRSQAVTRNRGNVRNPKRAKDSAYHEESMLMCKQEEARIQLSAEQVDRRDDTDDEAKDLELKAHYMYMEKIQEVTPDAAVTLDLSLMLSHCKRTKKPIAVPISTSEPNRTVTQSVATPHKKSVASESTIQKPRSTFRKLYEHVSKTCSWWYSKIKPPGYKWEPKSKLRNVNTNLVEIILFIFDSGCSNHMTGISSFLLTSWRNFSEQFNLEMINLHPFLDMEIWFKEMSLSKGFTMSKG</sequence>